<proteinExistence type="predicted"/>
<sequence length="136" mass="15437">MIQIITGQTGEGKTKQMIELANERSKSLNGHIVYIDSTTQHRFALSHRIRLIETTNFPISAHDFFGFLCGILSSNHDIELVFIDELIQITHLGIDELSLFFDKLKKLSEKYSVNFIVGASCSQREIPEHLLSYLVA</sequence>
<dbReference type="AlphaFoldDB" id="A0A926IE35"/>
<protein>
    <submittedName>
        <fullName evidence="1">Twitching motility protein PilT</fullName>
    </submittedName>
</protein>
<dbReference type="SUPFAM" id="SSF52540">
    <property type="entry name" value="P-loop containing nucleoside triphosphate hydrolases"/>
    <property type="match status" value="1"/>
</dbReference>
<dbReference type="RefSeq" id="WP_249332441.1">
    <property type="nucleotide sequence ID" value="NZ_JACRSY010000009.1"/>
</dbReference>
<gene>
    <name evidence="1" type="ORF">H8718_07340</name>
</gene>
<dbReference type="InterPro" id="IPR027417">
    <property type="entry name" value="P-loop_NTPase"/>
</dbReference>
<reference evidence="1" key="1">
    <citation type="submission" date="2020-08" db="EMBL/GenBank/DDBJ databases">
        <title>Genome public.</title>
        <authorList>
            <person name="Liu C."/>
            <person name="Sun Q."/>
        </authorList>
    </citation>
    <scope>NUCLEOTIDE SEQUENCE</scope>
    <source>
        <strain evidence="1">NSJ-12</strain>
    </source>
</reference>
<evidence type="ECO:0000313" key="2">
    <source>
        <dbReference type="Proteomes" id="UP000655830"/>
    </source>
</evidence>
<organism evidence="1 2">
    <name type="scientific">Zhenhengia yiwuensis</name>
    <dbReference type="NCBI Taxonomy" id="2763666"/>
    <lineage>
        <taxon>Bacteria</taxon>
        <taxon>Bacillati</taxon>
        <taxon>Bacillota</taxon>
        <taxon>Clostridia</taxon>
        <taxon>Lachnospirales</taxon>
        <taxon>Lachnospiraceae</taxon>
        <taxon>Zhenhengia</taxon>
    </lineage>
</organism>
<accession>A0A926IE35</accession>
<name>A0A926IE35_9FIRM</name>
<keyword evidence="2" id="KW-1185">Reference proteome</keyword>
<dbReference type="Proteomes" id="UP000655830">
    <property type="component" value="Unassembled WGS sequence"/>
</dbReference>
<comment type="caution">
    <text evidence="1">The sequence shown here is derived from an EMBL/GenBank/DDBJ whole genome shotgun (WGS) entry which is preliminary data.</text>
</comment>
<dbReference type="Gene3D" id="3.40.50.300">
    <property type="entry name" value="P-loop containing nucleotide triphosphate hydrolases"/>
    <property type="match status" value="1"/>
</dbReference>
<dbReference type="EMBL" id="JACRSY010000009">
    <property type="protein sequence ID" value="MBC8579338.1"/>
    <property type="molecule type" value="Genomic_DNA"/>
</dbReference>
<evidence type="ECO:0000313" key="1">
    <source>
        <dbReference type="EMBL" id="MBC8579338.1"/>
    </source>
</evidence>